<dbReference type="SUPFAM" id="SSF103473">
    <property type="entry name" value="MFS general substrate transporter"/>
    <property type="match status" value="1"/>
</dbReference>
<dbReference type="GO" id="GO:0005886">
    <property type="term" value="C:plasma membrane"/>
    <property type="evidence" value="ECO:0007669"/>
    <property type="project" value="TreeGrafter"/>
</dbReference>
<feature type="transmembrane region" description="Helical" evidence="4">
    <location>
        <begin position="142"/>
        <end position="163"/>
    </location>
</feature>
<evidence type="ECO:0000259" key="5">
    <source>
        <dbReference type="PROSITE" id="PS50850"/>
    </source>
</evidence>
<evidence type="ECO:0000256" key="1">
    <source>
        <dbReference type="ARBA" id="ARBA00022692"/>
    </source>
</evidence>
<dbReference type="InterPro" id="IPR010645">
    <property type="entry name" value="MFS_4"/>
</dbReference>
<comment type="caution">
    <text evidence="6">The sequence shown here is derived from an EMBL/GenBank/DDBJ whole genome shotgun (WGS) entry which is preliminary data.</text>
</comment>
<keyword evidence="3 4" id="KW-0472">Membrane</keyword>
<dbReference type="OrthoDB" id="9797953at2"/>
<dbReference type="PANTHER" id="PTHR23537:SF1">
    <property type="entry name" value="SUGAR TRANSPORTER"/>
    <property type="match status" value="1"/>
</dbReference>
<feature type="transmembrane region" description="Helical" evidence="4">
    <location>
        <begin position="175"/>
        <end position="195"/>
    </location>
</feature>
<dbReference type="InterPro" id="IPR020846">
    <property type="entry name" value="MFS_dom"/>
</dbReference>
<feature type="transmembrane region" description="Helical" evidence="4">
    <location>
        <begin position="56"/>
        <end position="76"/>
    </location>
</feature>
<dbReference type="Gene3D" id="1.20.1250.20">
    <property type="entry name" value="MFS general substrate transporter like domains"/>
    <property type="match status" value="2"/>
</dbReference>
<dbReference type="RefSeq" id="WP_112145964.1">
    <property type="nucleotide sequence ID" value="NZ_PGTO01000012.1"/>
</dbReference>
<dbReference type="PANTHER" id="PTHR23537">
    <property type="match status" value="1"/>
</dbReference>
<proteinExistence type="predicted"/>
<dbReference type="Pfam" id="PF06779">
    <property type="entry name" value="MFS_4"/>
    <property type="match status" value="1"/>
</dbReference>
<evidence type="ECO:0000256" key="4">
    <source>
        <dbReference type="SAM" id="Phobius"/>
    </source>
</evidence>
<feature type="domain" description="Major facilitator superfamily (MFS) profile" evidence="5">
    <location>
        <begin position="16"/>
        <end position="414"/>
    </location>
</feature>
<dbReference type="PROSITE" id="PS51257">
    <property type="entry name" value="PROKAR_LIPOPROTEIN"/>
    <property type="match status" value="1"/>
</dbReference>
<evidence type="ECO:0000313" key="6">
    <source>
        <dbReference type="EMBL" id="RAU21164.1"/>
    </source>
</evidence>
<dbReference type="AlphaFoldDB" id="A0A364NVQ0"/>
<sequence length="415" mass="42912">MSRGFAARLPFHYGWIVVAAGAVTTFACLGMGRFALGMLLPSMGQALPLTRSEMGWISTGNFIGYMIAVSLGGQLVRLMGARHAVAAGLSLVGLSMMLVSRAEGFIQVAALYLLTGLGSGAANVPVMGLIAHWFGRRVRGRAAGFVVIGSGVAIMASGFMVPAINAARGAEGWRLSWLVIGAIVLLSAAVDYLALRNHPSDLGLEPVAGAAPNAAAPPSAPCQAAVPQVSRKRILIHLGALYAAFGFTYVIYATFIVTALVQERGFPESTAGYFWSWIGLLSLASGPVFGSLSDRIGRGKGLMIVFAFQALAYGMVALPLPQPFLYASTVLFGLALWAVPSIMAAAVGDYLGPEQAASAFGTITVAFALGQIIGPALAGRMADVWGSFSGSFAMAMAVAALAVVGAAFLPAPQRH</sequence>
<keyword evidence="7" id="KW-1185">Reference proteome</keyword>
<feature type="transmembrane region" description="Helical" evidence="4">
    <location>
        <begin position="326"/>
        <end position="347"/>
    </location>
</feature>
<organism evidence="6 7">
    <name type="scientific">Paramagnetospirillum kuznetsovii</name>
    <dbReference type="NCBI Taxonomy" id="2053833"/>
    <lineage>
        <taxon>Bacteria</taxon>
        <taxon>Pseudomonadati</taxon>
        <taxon>Pseudomonadota</taxon>
        <taxon>Alphaproteobacteria</taxon>
        <taxon>Rhodospirillales</taxon>
        <taxon>Magnetospirillaceae</taxon>
        <taxon>Paramagnetospirillum</taxon>
    </lineage>
</organism>
<gene>
    <name evidence="6" type="ORF">CU669_14530</name>
</gene>
<dbReference type="PROSITE" id="PS50850">
    <property type="entry name" value="MFS"/>
    <property type="match status" value="1"/>
</dbReference>
<feature type="transmembrane region" description="Helical" evidence="4">
    <location>
        <begin position="83"/>
        <end position="99"/>
    </location>
</feature>
<feature type="transmembrane region" description="Helical" evidence="4">
    <location>
        <begin position="384"/>
        <end position="409"/>
    </location>
</feature>
<dbReference type="GO" id="GO:0022857">
    <property type="term" value="F:transmembrane transporter activity"/>
    <property type="evidence" value="ECO:0007669"/>
    <property type="project" value="InterPro"/>
</dbReference>
<accession>A0A364NVQ0</accession>
<feature type="transmembrane region" description="Helical" evidence="4">
    <location>
        <begin position="302"/>
        <end position="320"/>
    </location>
</feature>
<keyword evidence="1 4" id="KW-0812">Transmembrane</keyword>
<reference evidence="6 7" key="1">
    <citation type="submission" date="2017-11" db="EMBL/GenBank/DDBJ databases">
        <title>Draft genome sequence of magnetotactic bacterium Magnetospirillum kuznetsovii LBB-42.</title>
        <authorList>
            <person name="Grouzdev D.S."/>
            <person name="Rysina M.S."/>
            <person name="Baslerov R.V."/>
            <person name="Koziaeva V."/>
        </authorList>
    </citation>
    <scope>NUCLEOTIDE SEQUENCE [LARGE SCALE GENOMIC DNA]</scope>
    <source>
        <strain evidence="6 7">LBB-42</strain>
    </source>
</reference>
<feature type="transmembrane region" description="Helical" evidence="4">
    <location>
        <begin position="240"/>
        <end position="261"/>
    </location>
</feature>
<dbReference type="Proteomes" id="UP000251075">
    <property type="component" value="Unassembled WGS sequence"/>
</dbReference>
<feature type="transmembrane region" description="Helical" evidence="4">
    <location>
        <begin position="12"/>
        <end position="36"/>
    </location>
</feature>
<dbReference type="InterPro" id="IPR036259">
    <property type="entry name" value="MFS_trans_sf"/>
</dbReference>
<protein>
    <submittedName>
        <fullName evidence="6">MFS transporter</fullName>
    </submittedName>
</protein>
<dbReference type="EMBL" id="PGTO01000012">
    <property type="protein sequence ID" value="RAU21164.1"/>
    <property type="molecule type" value="Genomic_DNA"/>
</dbReference>
<evidence type="ECO:0000256" key="2">
    <source>
        <dbReference type="ARBA" id="ARBA00022989"/>
    </source>
</evidence>
<evidence type="ECO:0000313" key="7">
    <source>
        <dbReference type="Proteomes" id="UP000251075"/>
    </source>
</evidence>
<feature type="transmembrane region" description="Helical" evidence="4">
    <location>
        <begin position="273"/>
        <end position="290"/>
    </location>
</feature>
<evidence type="ECO:0000256" key="3">
    <source>
        <dbReference type="ARBA" id="ARBA00023136"/>
    </source>
</evidence>
<name>A0A364NVQ0_9PROT</name>
<feature type="transmembrane region" description="Helical" evidence="4">
    <location>
        <begin position="359"/>
        <end position="378"/>
    </location>
</feature>
<keyword evidence="2 4" id="KW-1133">Transmembrane helix</keyword>
<feature type="transmembrane region" description="Helical" evidence="4">
    <location>
        <begin position="105"/>
        <end position="130"/>
    </location>
</feature>